<dbReference type="Proteomes" id="UP000271624">
    <property type="component" value="Unassembled WGS sequence"/>
</dbReference>
<dbReference type="GO" id="GO:0007018">
    <property type="term" value="P:microtubule-based movement"/>
    <property type="evidence" value="ECO:0007669"/>
    <property type="project" value="TreeGrafter"/>
</dbReference>
<feature type="repeat" description="TPR" evidence="10">
    <location>
        <begin position="405"/>
        <end position="438"/>
    </location>
</feature>
<evidence type="ECO:0000256" key="7">
    <source>
        <dbReference type="ARBA" id="ARBA00023054"/>
    </source>
</evidence>
<evidence type="ECO:0000313" key="12">
    <source>
        <dbReference type="EMBL" id="RUT03857.1"/>
    </source>
</evidence>
<keyword evidence="4" id="KW-0493">Microtubule</keyword>
<dbReference type="GO" id="GO:0005874">
    <property type="term" value="C:microtubule"/>
    <property type="evidence" value="ECO:0007669"/>
    <property type="project" value="UniProtKB-KW"/>
</dbReference>
<dbReference type="PRINTS" id="PR00381">
    <property type="entry name" value="KINESINLIGHT"/>
</dbReference>
<dbReference type="Pfam" id="PF13176">
    <property type="entry name" value="TPR_7"/>
    <property type="match status" value="1"/>
</dbReference>
<evidence type="ECO:0000256" key="10">
    <source>
        <dbReference type="PROSITE-ProRule" id="PRU00339"/>
    </source>
</evidence>
<keyword evidence="7" id="KW-0175">Coiled coil</keyword>
<keyword evidence="3" id="KW-0963">Cytoplasm</keyword>
<dbReference type="EMBL" id="RSCL01000012">
    <property type="protein sequence ID" value="RUT03857.1"/>
    <property type="molecule type" value="Genomic_DNA"/>
</dbReference>
<evidence type="ECO:0000256" key="3">
    <source>
        <dbReference type="ARBA" id="ARBA00022490"/>
    </source>
</evidence>
<evidence type="ECO:0000256" key="5">
    <source>
        <dbReference type="ARBA" id="ARBA00022737"/>
    </source>
</evidence>
<keyword evidence="13" id="KW-1185">Reference proteome</keyword>
<dbReference type="InterPro" id="IPR002151">
    <property type="entry name" value="Kinesin_light"/>
</dbReference>
<evidence type="ECO:0000256" key="6">
    <source>
        <dbReference type="ARBA" id="ARBA00022803"/>
    </source>
</evidence>
<evidence type="ECO:0000256" key="4">
    <source>
        <dbReference type="ARBA" id="ARBA00022701"/>
    </source>
</evidence>
<dbReference type="InterPro" id="IPR011990">
    <property type="entry name" value="TPR-like_helical_dom_sf"/>
</dbReference>
<keyword evidence="6 10" id="KW-0802">TPR repeat</keyword>
<dbReference type="SUPFAM" id="SSF48452">
    <property type="entry name" value="TPR-like"/>
    <property type="match status" value="4"/>
</dbReference>
<dbReference type="Pfam" id="PF13424">
    <property type="entry name" value="TPR_12"/>
    <property type="match status" value="4"/>
</dbReference>
<reference evidence="12" key="1">
    <citation type="submission" date="2018-12" db="EMBL/GenBank/DDBJ databases">
        <authorList>
            <person name="Will S."/>
            <person name="Neumann-Schaal M."/>
            <person name="Henke P."/>
        </authorList>
    </citation>
    <scope>NUCLEOTIDE SEQUENCE</scope>
    <source>
        <strain evidence="12">PCC 7102</strain>
    </source>
</reference>
<dbReference type="GO" id="GO:0019894">
    <property type="term" value="F:kinesin binding"/>
    <property type="evidence" value="ECO:0007669"/>
    <property type="project" value="TreeGrafter"/>
</dbReference>
<organism evidence="12 13">
    <name type="scientific">Dulcicalothrix desertica PCC 7102</name>
    <dbReference type="NCBI Taxonomy" id="232991"/>
    <lineage>
        <taxon>Bacteria</taxon>
        <taxon>Bacillati</taxon>
        <taxon>Cyanobacteriota</taxon>
        <taxon>Cyanophyceae</taxon>
        <taxon>Nostocales</taxon>
        <taxon>Calotrichaceae</taxon>
        <taxon>Dulcicalothrix</taxon>
    </lineage>
</organism>
<dbReference type="Pfam" id="PF13374">
    <property type="entry name" value="TPR_10"/>
    <property type="match status" value="2"/>
</dbReference>
<dbReference type="SMART" id="SM00028">
    <property type="entry name" value="TPR"/>
    <property type="match status" value="11"/>
</dbReference>
<dbReference type="RefSeq" id="WP_127083135.1">
    <property type="nucleotide sequence ID" value="NZ_RSCL01000012.1"/>
</dbReference>
<dbReference type="OrthoDB" id="9797911at2"/>
<dbReference type="Gene3D" id="1.25.40.10">
    <property type="entry name" value="Tetratricopeptide repeat domain"/>
    <property type="match status" value="3"/>
</dbReference>
<reference evidence="12" key="2">
    <citation type="journal article" date="2019" name="Genome Biol. Evol.">
        <title>Day and night: Metabolic profiles and evolutionary relationships of six axenic non-marine cyanobacteria.</title>
        <authorList>
            <person name="Will S.E."/>
            <person name="Henke P."/>
            <person name="Boedeker C."/>
            <person name="Huang S."/>
            <person name="Brinkmann H."/>
            <person name="Rohde M."/>
            <person name="Jarek M."/>
            <person name="Friedl T."/>
            <person name="Seufert S."/>
            <person name="Schumacher M."/>
            <person name="Overmann J."/>
            <person name="Neumann-Schaal M."/>
            <person name="Petersen J."/>
        </authorList>
    </citation>
    <scope>NUCLEOTIDE SEQUENCE [LARGE SCALE GENOMIC DNA]</scope>
    <source>
        <strain evidence="12">PCC 7102</strain>
    </source>
</reference>
<keyword evidence="9" id="KW-0206">Cytoskeleton</keyword>
<name>A0A3S1IX06_9CYAN</name>
<dbReference type="InterPro" id="IPR024983">
    <property type="entry name" value="CHAT_dom"/>
</dbReference>
<evidence type="ECO:0000313" key="13">
    <source>
        <dbReference type="Proteomes" id="UP000271624"/>
    </source>
</evidence>
<dbReference type="GO" id="GO:0005737">
    <property type="term" value="C:cytoplasm"/>
    <property type="evidence" value="ECO:0007669"/>
    <property type="project" value="TreeGrafter"/>
</dbReference>
<dbReference type="GO" id="GO:0005871">
    <property type="term" value="C:kinesin complex"/>
    <property type="evidence" value="ECO:0007669"/>
    <property type="project" value="InterPro"/>
</dbReference>
<evidence type="ECO:0000256" key="1">
    <source>
        <dbReference type="ARBA" id="ARBA00004245"/>
    </source>
</evidence>
<evidence type="ECO:0000259" key="11">
    <source>
        <dbReference type="Pfam" id="PF12770"/>
    </source>
</evidence>
<comment type="subcellular location">
    <subcellularLocation>
        <location evidence="1">Cytoplasm</location>
        <location evidence="1">Cytoskeleton</location>
    </subcellularLocation>
</comment>
<dbReference type="InterPro" id="IPR019734">
    <property type="entry name" value="TPR_rpt"/>
</dbReference>
<gene>
    <name evidence="12" type="ORF">DSM106972_047710</name>
</gene>
<evidence type="ECO:0000256" key="2">
    <source>
        <dbReference type="ARBA" id="ARBA00009622"/>
    </source>
</evidence>
<evidence type="ECO:0000256" key="8">
    <source>
        <dbReference type="ARBA" id="ARBA00023175"/>
    </source>
</evidence>
<dbReference type="PROSITE" id="PS50005">
    <property type="entry name" value="TPR"/>
    <property type="match status" value="1"/>
</dbReference>
<feature type="domain" description="CHAT" evidence="11">
    <location>
        <begin position="769"/>
        <end position="1132"/>
    </location>
</feature>
<dbReference type="Pfam" id="PF12770">
    <property type="entry name" value="CHAT"/>
    <property type="match status" value="1"/>
</dbReference>
<evidence type="ECO:0000256" key="9">
    <source>
        <dbReference type="ARBA" id="ARBA00023212"/>
    </source>
</evidence>
<comment type="similarity">
    <text evidence="2">Belongs to the kinesin light chain family.</text>
</comment>
<proteinExistence type="inferred from homology"/>
<dbReference type="PANTHER" id="PTHR45783:SF3">
    <property type="entry name" value="KINESIN LIGHT CHAIN"/>
    <property type="match status" value="1"/>
</dbReference>
<comment type="caution">
    <text evidence="12">The sequence shown here is derived from an EMBL/GenBank/DDBJ whole genome shotgun (WGS) entry which is preliminary data.</text>
</comment>
<accession>A0A3S1IX06</accession>
<keyword evidence="5" id="KW-0677">Repeat</keyword>
<dbReference type="PANTHER" id="PTHR45783">
    <property type="entry name" value="KINESIN LIGHT CHAIN"/>
    <property type="match status" value="1"/>
</dbReference>
<keyword evidence="8" id="KW-0505">Motor protein</keyword>
<sequence length="1132" mass="127119">MAGSSLIASQKGIQRAKNSLKAKSLTQKALAVERGIASWSTINHFFNGLPVQRRIFIEICEELDLPSNVWRTLNNIAVLYETQGRYTDAEKKYLEALEMIQHLEGSEHYDVAATLNNLAVLYNSQGRFKEAETNYLQVISIWEKLLDDEHTYIASTLNNLANTYQEQGKYSEAEQTHLKSLSMRKSLFGDEHPDVGMSLSNLADIYLIQARYLEAEQNYLAVLSIQQSIFDSNHPETAKNLGNLAVVYSYQARYQEAENLYLEASSIWERSVGRIHPDNVNNLQNFAKQYKMQGRYSEAEVLFLDILEIRIQLLGQQHPDIAFTKSELAEVYRMQGRYVEAEQMHLDALSMRQRIFGEHPDVAASLNNLAVLYETTSKYSQAESMLLQAISLITKIFGANNPQIASSLNNLAAVYNSQGKYTEAEPLYFKALQIRKSLFGEQHPDVASSLNNIAELYRLQERYIEAEQKHTEALFMRQRFLGDEHPDVAKSLNNLATVYAATGRYTDALSYRVRAGLINDKLIARIFAFSSDSDRLAFVEKIRGNLDFFLSLVCKHLSDCKTAQQEALDFVFKRKALTASALASYNQALYSSRYPHLQEQFRQLIDLNARLIKLHLFIDENDNLIDGTVYQQQTVDLEKQYNILQKQLASQVPEIQLLQQPPNRHTVASALPVNSVLIEFVRFNVFNFHAIPANSDDCCYESRYAAFILPAGQPAAVQMVDLGKVEPIDYLIAATHLEASDYRRQTLAWGKKNTSPKLQIKQYNPGTAINLTQILLQPILNIVSNYKHLILAPDATLNLLPFQILPIDDSGTRLLIDEYKISYLGVGGDILRENHTTTRTASAPIIFADPDFDLTDTSSTFVSSPLNIQPDKQDFVNTLGDVLSQAPGTRLLGESIAQKLESARLYIGEEACETNLMSAKAPSIMLIATHGLFLPDSRQQLPDDIQINRLGTSNLKNPMLRSGLALAGANTWLRSGKLPKKAGKGFVFAQDIASLDLWANELTVLSACDTGRGDLKIGEGVFGLRRAFAVAGTKTLVMSLWQVPDKATALLMDRFFDNLKLAIKPLEALQNAQNYVRTITVSQLQQSALGIEVLKELLQVNDLSIQTHINCDPTQAPLQHPFYWGAWICQGN</sequence>
<protein>
    <recommendedName>
        <fullName evidence="11">CHAT domain-containing protein</fullName>
    </recommendedName>
</protein>
<dbReference type="AlphaFoldDB" id="A0A3S1IX06"/>